<keyword evidence="1" id="KW-0808">Transferase</keyword>
<evidence type="ECO:0000256" key="2">
    <source>
        <dbReference type="SAM" id="MobiDB-lite"/>
    </source>
</evidence>
<organism evidence="4 5">
    <name type="scientific">Microbispora catharanthi</name>
    <dbReference type="NCBI Taxonomy" id="1712871"/>
    <lineage>
        <taxon>Bacteria</taxon>
        <taxon>Bacillati</taxon>
        <taxon>Actinomycetota</taxon>
        <taxon>Actinomycetes</taxon>
        <taxon>Streptosporangiales</taxon>
        <taxon>Streptosporangiaceae</taxon>
        <taxon>Microbispora</taxon>
    </lineage>
</organism>
<feature type="region of interest" description="Disordered" evidence="2">
    <location>
        <begin position="9"/>
        <end position="30"/>
    </location>
</feature>
<name>A0A5N6BZM3_9ACTN</name>
<dbReference type="CDD" id="cd16936">
    <property type="entry name" value="HATPase_RsbW-like"/>
    <property type="match status" value="1"/>
</dbReference>
<dbReference type="Proteomes" id="UP000313066">
    <property type="component" value="Unassembled WGS sequence"/>
</dbReference>
<keyword evidence="1" id="KW-0723">Serine/threonine-protein kinase</keyword>
<dbReference type="InterPro" id="IPR003594">
    <property type="entry name" value="HATPase_dom"/>
</dbReference>
<keyword evidence="5" id="KW-1185">Reference proteome</keyword>
<evidence type="ECO:0000313" key="5">
    <source>
        <dbReference type="Proteomes" id="UP000313066"/>
    </source>
</evidence>
<gene>
    <name evidence="4" type="ORF">FH610_009195</name>
</gene>
<reference evidence="4 5" key="1">
    <citation type="submission" date="2019-10" db="EMBL/GenBank/DDBJ databases">
        <title>Nonomuraea sp. nov., isolated from Phyllanthus amarus.</title>
        <authorList>
            <person name="Klykleung N."/>
            <person name="Tanasupawat S."/>
        </authorList>
    </citation>
    <scope>NUCLEOTIDE SEQUENCE [LARGE SCALE GENOMIC DNA]</scope>
    <source>
        <strain evidence="4 5">CR1-09</strain>
    </source>
</reference>
<keyword evidence="1" id="KW-0418">Kinase</keyword>
<feature type="domain" description="Histidine kinase/HSP90-like ATPase" evidence="3">
    <location>
        <begin position="63"/>
        <end position="158"/>
    </location>
</feature>
<evidence type="ECO:0000259" key="3">
    <source>
        <dbReference type="Pfam" id="PF13581"/>
    </source>
</evidence>
<evidence type="ECO:0000256" key="1">
    <source>
        <dbReference type="ARBA" id="ARBA00022527"/>
    </source>
</evidence>
<protein>
    <recommendedName>
        <fullName evidence="3">Histidine kinase/HSP90-like ATPase domain-containing protein</fullName>
    </recommendedName>
</protein>
<dbReference type="SUPFAM" id="SSF55874">
    <property type="entry name" value="ATPase domain of HSP90 chaperone/DNA topoisomerase II/histidine kinase"/>
    <property type="match status" value="1"/>
</dbReference>
<dbReference type="AlphaFoldDB" id="A0A5N6BZM3"/>
<dbReference type="Pfam" id="PF13581">
    <property type="entry name" value="HATPase_c_2"/>
    <property type="match status" value="1"/>
</dbReference>
<accession>A0A5N6BZM3</accession>
<dbReference type="PANTHER" id="PTHR35526:SF3">
    <property type="entry name" value="ANTI-SIGMA-F FACTOR RSBW"/>
    <property type="match status" value="1"/>
</dbReference>
<dbReference type="RefSeq" id="WP_139573865.1">
    <property type="nucleotide sequence ID" value="NZ_VDMA02000004.1"/>
</dbReference>
<dbReference type="EMBL" id="VDMA02000004">
    <property type="protein sequence ID" value="KAB8185937.1"/>
    <property type="molecule type" value="Genomic_DNA"/>
</dbReference>
<dbReference type="PANTHER" id="PTHR35526">
    <property type="entry name" value="ANTI-SIGMA-F FACTOR RSBW-RELATED"/>
    <property type="match status" value="1"/>
</dbReference>
<comment type="caution">
    <text evidence="4">The sequence shown here is derived from an EMBL/GenBank/DDBJ whole genome shotgun (WGS) entry which is preliminary data.</text>
</comment>
<dbReference type="InterPro" id="IPR050267">
    <property type="entry name" value="Anti-sigma-factor_SerPK"/>
</dbReference>
<evidence type="ECO:0000313" key="4">
    <source>
        <dbReference type="EMBL" id="KAB8185937.1"/>
    </source>
</evidence>
<dbReference type="Gene3D" id="3.30.565.10">
    <property type="entry name" value="Histidine kinase-like ATPase, C-terminal domain"/>
    <property type="match status" value="1"/>
</dbReference>
<dbReference type="GO" id="GO:0004674">
    <property type="term" value="F:protein serine/threonine kinase activity"/>
    <property type="evidence" value="ECO:0007669"/>
    <property type="project" value="UniProtKB-KW"/>
</dbReference>
<sequence>MSLLYCPVRDESPSSAQGGDAPDAPQRRHSAVRHRWETLRQRVGDLAIQLVDDPDVEAASWRLPADATSVGRARRLVGERLSAWGMENLSDVTQLLVSELVTNVLCHTCCGDLVIRLSAVEGLLRCEVEDCDGGMPEMARPSAADEHGRGLRLLDSLACCWGAERTRQGKIMWFELPAYALR</sequence>
<proteinExistence type="predicted"/>
<dbReference type="InterPro" id="IPR036890">
    <property type="entry name" value="HATPase_C_sf"/>
</dbReference>